<dbReference type="AlphaFoldDB" id="A0A0X3TLU3"/>
<accession>A0A0X3TLU3</accession>
<evidence type="ECO:0000313" key="4">
    <source>
        <dbReference type="EMBL" id="KUJ76718.1"/>
    </source>
</evidence>
<dbReference type="InterPro" id="IPR036950">
    <property type="entry name" value="PBP_transglycosylase"/>
</dbReference>
<dbReference type="PANTHER" id="PTHR32282">
    <property type="entry name" value="BINDING PROTEIN TRANSPEPTIDASE, PUTATIVE-RELATED"/>
    <property type="match status" value="1"/>
</dbReference>
<keyword evidence="5" id="KW-1185">Reference proteome</keyword>
<dbReference type="Gene3D" id="1.10.3810.10">
    <property type="entry name" value="Biosynthetic peptidoglycan transglycosylase-like"/>
    <property type="match status" value="1"/>
</dbReference>
<evidence type="ECO:0000259" key="3">
    <source>
        <dbReference type="Pfam" id="PF00912"/>
    </source>
</evidence>
<proteinExistence type="predicted"/>
<dbReference type="InterPro" id="IPR023346">
    <property type="entry name" value="Lysozyme-like_dom_sf"/>
</dbReference>
<gene>
    <name evidence="4" type="ORF">AVO44_19300</name>
</gene>
<organism evidence="4 5">
    <name type="scientific">Ruegeria profundi</name>
    <dbReference type="NCBI Taxonomy" id="1685378"/>
    <lineage>
        <taxon>Bacteria</taxon>
        <taxon>Pseudomonadati</taxon>
        <taxon>Pseudomonadota</taxon>
        <taxon>Alphaproteobacteria</taxon>
        <taxon>Rhodobacterales</taxon>
        <taxon>Roseobacteraceae</taxon>
        <taxon>Ruegeria</taxon>
    </lineage>
</organism>
<dbReference type="GO" id="GO:0030288">
    <property type="term" value="C:outer membrane-bounded periplasmic space"/>
    <property type="evidence" value="ECO:0007669"/>
    <property type="project" value="TreeGrafter"/>
</dbReference>
<dbReference type="GO" id="GO:0009252">
    <property type="term" value="P:peptidoglycan biosynthetic process"/>
    <property type="evidence" value="ECO:0007669"/>
    <property type="project" value="TreeGrafter"/>
</dbReference>
<dbReference type="PANTHER" id="PTHR32282:SF33">
    <property type="entry name" value="PEPTIDOGLYCAN GLYCOSYLTRANSFERASE"/>
    <property type="match status" value="1"/>
</dbReference>
<feature type="domain" description="Glycosyl transferase family 51" evidence="3">
    <location>
        <begin position="8"/>
        <end position="89"/>
    </location>
</feature>
<evidence type="ECO:0000256" key="2">
    <source>
        <dbReference type="ARBA" id="ARBA00022679"/>
    </source>
</evidence>
<evidence type="ECO:0000313" key="5">
    <source>
        <dbReference type="Proteomes" id="UP000053690"/>
    </source>
</evidence>
<dbReference type="EMBL" id="LQBP01000014">
    <property type="protein sequence ID" value="KUJ76718.1"/>
    <property type="molecule type" value="Genomic_DNA"/>
</dbReference>
<dbReference type="Proteomes" id="UP000053690">
    <property type="component" value="Unassembled WGS sequence"/>
</dbReference>
<dbReference type="InterPro" id="IPR001264">
    <property type="entry name" value="Glyco_trans_51"/>
</dbReference>
<protein>
    <recommendedName>
        <fullName evidence="3">Glycosyl transferase family 51 domain-containing protein</fullName>
    </recommendedName>
</protein>
<keyword evidence="2" id="KW-0808">Transferase</keyword>
<dbReference type="STRING" id="1685378.AVO44_19300"/>
<dbReference type="Pfam" id="PF00912">
    <property type="entry name" value="Transgly"/>
    <property type="match status" value="1"/>
</dbReference>
<evidence type="ECO:0000256" key="1">
    <source>
        <dbReference type="ARBA" id="ARBA00004752"/>
    </source>
</evidence>
<comment type="pathway">
    <text evidence="1">Cell wall biogenesis; peptidoglycan biosynthesis.</text>
</comment>
<name>A0A0X3TLU3_9RHOB</name>
<sequence length="123" mass="14043">MGLLATGFAVSKTLSREETMNWYINTLYWGRSCYRPNDAALVYFGKEIDDLSLGETAYLVGIVIAPSNFDPDRYPDLADERRNVTLDELAKTVFFSEDEIANAVLEDLNFAHPLEKCDRPRER</sequence>
<dbReference type="InterPro" id="IPR050396">
    <property type="entry name" value="Glycosyltr_51/Transpeptidase"/>
</dbReference>
<comment type="caution">
    <text evidence="4">The sequence shown here is derived from an EMBL/GenBank/DDBJ whole genome shotgun (WGS) entry which is preliminary data.</text>
</comment>
<dbReference type="SUPFAM" id="SSF53955">
    <property type="entry name" value="Lysozyme-like"/>
    <property type="match status" value="1"/>
</dbReference>
<dbReference type="GO" id="GO:0008955">
    <property type="term" value="F:peptidoglycan glycosyltransferase activity"/>
    <property type="evidence" value="ECO:0007669"/>
    <property type="project" value="TreeGrafter"/>
</dbReference>
<reference evidence="5" key="1">
    <citation type="submission" date="2015-12" db="EMBL/GenBank/DDBJ databases">
        <authorList>
            <person name="Zhang G."/>
            <person name="Stingl U."/>
        </authorList>
    </citation>
    <scope>NUCLEOTIDE SEQUENCE [LARGE SCALE GENOMIC DNA]</scope>
    <source>
        <strain evidence="5">ZGT108</strain>
    </source>
</reference>